<dbReference type="PANTHER" id="PTHR43861">
    <property type="entry name" value="TRANS-ACONITATE 2-METHYLTRANSFERASE-RELATED"/>
    <property type="match status" value="1"/>
</dbReference>
<dbReference type="InterPro" id="IPR029063">
    <property type="entry name" value="SAM-dependent_MTases_sf"/>
</dbReference>
<feature type="domain" description="Methyltransferase" evidence="1">
    <location>
        <begin position="34"/>
        <end position="143"/>
    </location>
</feature>
<dbReference type="GO" id="GO:0008168">
    <property type="term" value="F:methyltransferase activity"/>
    <property type="evidence" value="ECO:0007669"/>
    <property type="project" value="UniProtKB-KW"/>
</dbReference>
<proteinExistence type="predicted"/>
<dbReference type="EMBL" id="DSFP01000077">
    <property type="protein sequence ID" value="HEW46800.1"/>
    <property type="molecule type" value="Genomic_DNA"/>
</dbReference>
<evidence type="ECO:0000259" key="1">
    <source>
        <dbReference type="Pfam" id="PF13847"/>
    </source>
</evidence>
<dbReference type="Pfam" id="PF13847">
    <property type="entry name" value="Methyltransf_31"/>
    <property type="match status" value="1"/>
</dbReference>
<evidence type="ECO:0000313" key="2">
    <source>
        <dbReference type="EMBL" id="HEW46800.1"/>
    </source>
</evidence>
<dbReference type="SUPFAM" id="SSF53335">
    <property type="entry name" value="S-adenosyl-L-methionine-dependent methyltransferases"/>
    <property type="match status" value="1"/>
</dbReference>
<dbReference type="Gene3D" id="3.40.50.150">
    <property type="entry name" value="Vaccinia Virus protein VP39"/>
    <property type="match status" value="1"/>
</dbReference>
<sequence length="209" mass="23702">MAHKFDPSKLNKLDDPSRLELFDPQKTLKEFGLRKGMKVLDVGTGAGFYLPYLSEMVGQEGRVYAIDVEPLAVEYAKKKVESLGLSNVEVYLSEENHIPLPDNAVDFVFMAFVFHELENPVAFMEEVKRVCKPLAYVGIVDWKKEERDKGPPPEEVYSEWELGLMLEEAGLKLGRVVELSKYCFGAYAMVIKEEPERFQSPIKVPPGLV</sequence>
<keyword evidence="2" id="KW-0489">Methyltransferase</keyword>
<dbReference type="CDD" id="cd02440">
    <property type="entry name" value="AdoMet_MTases"/>
    <property type="match status" value="1"/>
</dbReference>
<dbReference type="GO" id="GO:0032259">
    <property type="term" value="P:methylation"/>
    <property type="evidence" value="ECO:0007669"/>
    <property type="project" value="UniProtKB-KW"/>
</dbReference>
<reference evidence="2" key="1">
    <citation type="journal article" date="2020" name="mSystems">
        <title>Genome- and Community-Level Interaction Insights into Carbon Utilization and Element Cycling Functions of Hydrothermarchaeota in Hydrothermal Sediment.</title>
        <authorList>
            <person name="Zhou Z."/>
            <person name="Liu Y."/>
            <person name="Xu W."/>
            <person name="Pan J."/>
            <person name="Luo Z.H."/>
            <person name="Li M."/>
        </authorList>
    </citation>
    <scope>NUCLEOTIDE SEQUENCE [LARGE SCALE GENOMIC DNA]</scope>
    <source>
        <strain evidence="2">SpSt-132</strain>
    </source>
</reference>
<protein>
    <submittedName>
        <fullName evidence="2">Class I SAM-dependent methyltransferase</fullName>
    </submittedName>
</protein>
<keyword evidence="2" id="KW-0808">Transferase</keyword>
<comment type="caution">
    <text evidence="2">The sequence shown here is derived from an EMBL/GenBank/DDBJ whole genome shotgun (WGS) entry which is preliminary data.</text>
</comment>
<gene>
    <name evidence="2" type="ORF">ENO47_09125</name>
</gene>
<name>A0A7C2V4J6_9AQUI</name>
<dbReference type="AlphaFoldDB" id="A0A7C2V4J6"/>
<dbReference type="InterPro" id="IPR025714">
    <property type="entry name" value="Methyltranfer_dom"/>
</dbReference>
<organism evidence="2">
    <name type="scientific">Hydrogenobacter sp</name>
    <dbReference type="NCBI Taxonomy" id="2152829"/>
    <lineage>
        <taxon>Bacteria</taxon>
        <taxon>Pseudomonadati</taxon>
        <taxon>Aquificota</taxon>
        <taxon>Aquificia</taxon>
        <taxon>Aquificales</taxon>
        <taxon>Aquificaceae</taxon>
        <taxon>Hydrogenobacter</taxon>
    </lineage>
</organism>
<dbReference type="PANTHER" id="PTHR43861:SF1">
    <property type="entry name" value="TRANS-ACONITATE 2-METHYLTRANSFERASE"/>
    <property type="match status" value="1"/>
</dbReference>
<accession>A0A7C2V4J6</accession>